<name>A0A6A5U8X8_9PLEO</name>
<protein>
    <submittedName>
        <fullName evidence="2">Uncharacterized protein</fullName>
    </submittedName>
</protein>
<sequence length="126" mass="13577">MACSSKYSTTENAASQALHDLNETFVSHIKATRKLWGNYEQALPVLMDGARTNTPVSLEAAALTVYTHLDATATNLASIDTFLAQATPGALYALARQSGMDQGVSDEDVRQGVESKLSTYRKSYDA</sequence>
<dbReference type="Proteomes" id="UP000800035">
    <property type="component" value="Unassembled WGS sequence"/>
</dbReference>
<feature type="compositionally biased region" description="Polar residues" evidence="1">
    <location>
        <begin position="116"/>
        <end position="126"/>
    </location>
</feature>
<evidence type="ECO:0000313" key="2">
    <source>
        <dbReference type="EMBL" id="KAF1960292.1"/>
    </source>
</evidence>
<gene>
    <name evidence="2" type="ORF">CC80DRAFT_544749</name>
</gene>
<accession>A0A6A5U8X8</accession>
<proteinExistence type="predicted"/>
<organism evidence="2 3">
    <name type="scientific">Byssothecium circinans</name>
    <dbReference type="NCBI Taxonomy" id="147558"/>
    <lineage>
        <taxon>Eukaryota</taxon>
        <taxon>Fungi</taxon>
        <taxon>Dikarya</taxon>
        <taxon>Ascomycota</taxon>
        <taxon>Pezizomycotina</taxon>
        <taxon>Dothideomycetes</taxon>
        <taxon>Pleosporomycetidae</taxon>
        <taxon>Pleosporales</taxon>
        <taxon>Massarineae</taxon>
        <taxon>Massarinaceae</taxon>
        <taxon>Byssothecium</taxon>
    </lineage>
</organism>
<reference evidence="2" key="1">
    <citation type="journal article" date="2020" name="Stud. Mycol.">
        <title>101 Dothideomycetes genomes: a test case for predicting lifestyles and emergence of pathogens.</title>
        <authorList>
            <person name="Haridas S."/>
            <person name="Albert R."/>
            <person name="Binder M."/>
            <person name="Bloem J."/>
            <person name="Labutti K."/>
            <person name="Salamov A."/>
            <person name="Andreopoulos B."/>
            <person name="Baker S."/>
            <person name="Barry K."/>
            <person name="Bills G."/>
            <person name="Bluhm B."/>
            <person name="Cannon C."/>
            <person name="Castanera R."/>
            <person name="Culley D."/>
            <person name="Daum C."/>
            <person name="Ezra D."/>
            <person name="Gonzalez J."/>
            <person name="Henrissat B."/>
            <person name="Kuo A."/>
            <person name="Liang C."/>
            <person name="Lipzen A."/>
            <person name="Lutzoni F."/>
            <person name="Magnuson J."/>
            <person name="Mondo S."/>
            <person name="Nolan M."/>
            <person name="Ohm R."/>
            <person name="Pangilinan J."/>
            <person name="Park H.-J."/>
            <person name="Ramirez L."/>
            <person name="Alfaro M."/>
            <person name="Sun H."/>
            <person name="Tritt A."/>
            <person name="Yoshinaga Y."/>
            <person name="Zwiers L.-H."/>
            <person name="Turgeon B."/>
            <person name="Goodwin S."/>
            <person name="Spatafora J."/>
            <person name="Crous P."/>
            <person name="Grigoriev I."/>
        </authorList>
    </citation>
    <scope>NUCLEOTIDE SEQUENCE</scope>
    <source>
        <strain evidence="2">CBS 675.92</strain>
    </source>
</reference>
<evidence type="ECO:0000256" key="1">
    <source>
        <dbReference type="SAM" id="MobiDB-lite"/>
    </source>
</evidence>
<dbReference type="EMBL" id="ML976983">
    <property type="protein sequence ID" value="KAF1960292.1"/>
    <property type="molecule type" value="Genomic_DNA"/>
</dbReference>
<keyword evidence="3" id="KW-1185">Reference proteome</keyword>
<feature type="region of interest" description="Disordered" evidence="1">
    <location>
        <begin position="102"/>
        <end position="126"/>
    </location>
</feature>
<evidence type="ECO:0000313" key="3">
    <source>
        <dbReference type="Proteomes" id="UP000800035"/>
    </source>
</evidence>
<dbReference type="AlphaFoldDB" id="A0A6A5U8X8"/>